<protein>
    <recommendedName>
        <fullName evidence="3">Lipoprotein</fullName>
    </recommendedName>
</protein>
<reference evidence="1 2" key="1">
    <citation type="journal article" date="2023" name="Microb. Genom.">
        <title>Mesoterricola silvestris gen. nov., sp. nov., Mesoterricola sediminis sp. nov., Geothrix oryzae sp. nov., Geothrix edaphica sp. nov., Geothrix rubra sp. nov., and Geothrix limicola sp. nov., six novel members of Acidobacteriota isolated from soils.</title>
        <authorList>
            <person name="Weisberg A.J."/>
            <person name="Pearce E."/>
            <person name="Kramer C.G."/>
            <person name="Chang J.H."/>
            <person name="Clarke C.R."/>
        </authorList>
    </citation>
    <scope>NUCLEOTIDE SEQUENCE [LARGE SCALE GENOMIC DNA]</scope>
    <source>
        <strain evidence="1 2">ID09-01A</strain>
    </source>
</reference>
<comment type="caution">
    <text evidence="1">The sequence shown here is derived from an EMBL/GenBank/DDBJ whole genome shotgun (WGS) entry which is preliminary data.</text>
</comment>
<gene>
    <name evidence="1" type="ORF">PV662_47015</name>
</gene>
<dbReference type="EMBL" id="JARAYU010000041">
    <property type="protein sequence ID" value="MDX3707098.1"/>
    <property type="molecule type" value="Genomic_DNA"/>
</dbReference>
<accession>A0ABU4NYU4</accession>
<name>A0ABU4NYU4_9ACTN</name>
<dbReference type="RefSeq" id="WP_119580444.1">
    <property type="nucleotide sequence ID" value="NZ_JARAUR010000004.1"/>
</dbReference>
<proteinExistence type="predicted"/>
<evidence type="ECO:0008006" key="3">
    <source>
        <dbReference type="Google" id="ProtNLM"/>
    </source>
</evidence>
<keyword evidence="2" id="KW-1185">Reference proteome</keyword>
<evidence type="ECO:0000313" key="1">
    <source>
        <dbReference type="EMBL" id="MDX3707098.1"/>
    </source>
</evidence>
<sequence length="225" mass="23887">MATVSTCATPIKGTHMRIIALDVCGVPVTGASGLVAVSSGFVQVEMEPDYEDGEEFFERTASGQPCVNQKDDPTLKRMALTIQMCEVNVSAISYIISARELTSGSPTTGTGFAVAEGNPTNRFSLEVWQEVAGSGACDASGNQRYIYHAWPNVGATQIGSYTIENGRSTFEFTSETRGAGATWDTLVGDEYLPAGESVDTDEHWVWNVTTGLPPTVACNPTTLAA</sequence>
<dbReference type="Proteomes" id="UP001271274">
    <property type="component" value="Unassembled WGS sequence"/>
</dbReference>
<evidence type="ECO:0000313" key="2">
    <source>
        <dbReference type="Proteomes" id="UP001271274"/>
    </source>
</evidence>
<organism evidence="1 2">
    <name type="scientific">Streptomyces europaeiscabiei</name>
    <dbReference type="NCBI Taxonomy" id="146819"/>
    <lineage>
        <taxon>Bacteria</taxon>
        <taxon>Bacillati</taxon>
        <taxon>Actinomycetota</taxon>
        <taxon>Actinomycetes</taxon>
        <taxon>Kitasatosporales</taxon>
        <taxon>Streptomycetaceae</taxon>
        <taxon>Streptomyces</taxon>
    </lineage>
</organism>